<feature type="transmembrane region" description="Helical" evidence="8">
    <location>
        <begin position="363"/>
        <end position="387"/>
    </location>
</feature>
<evidence type="ECO:0000313" key="10">
    <source>
        <dbReference type="EMBL" id="RKF15794.1"/>
    </source>
</evidence>
<feature type="transmembrane region" description="Helical" evidence="8">
    <location>
        <begin position="321"/>
        <end position="343"/>
    </location>
</feature>
<dbReference type="InterPro" id="IPR000515">
    <property type="entry name" value="MetI-like"/>
</dbReference>
<dbReference type="PROSITE" id="PS50928">
    <property type="entry name" value="ABC_TM1"/>
    <property type="match status" value="2"/>
</dbReference>
<feature type="transmembrane region" description="Helical" evidence="8">
    <location>
        <begin position="175"/>
        <end position="195"/>
    </location>
</feature>
<evidence type="ECO:0000256" key="7">
    <source>
        <dbReference type="ARBA" id="ARBA00023136"/>
    </source>
</evidence>
<dbReference type="EMBL" id="RAQO01000008">
    <property type="protein sequence ID" value="RKF15794.1"/>
    <property type="molecule type" value="Genomic_DNA"/>
</dbReference>
<dbReference type="AlphaFoldDB" id="A0A420E924"/>
<feature type="transmembrane region" description="Helical" evidence="8">
    <location>
        <begin position="270"/>
        <end position="292"/>
    </location>
</feature>
<organism evidence="10 11">
    <name type="scientific">Alginatibacterium sediminis</name>
    <dbReference type="NCBI Taxonomy" id="2164068"/>
    <lineage>
        <taxon>Bacteria</taxon>
        <taxon>Pseudomonadati</taxon>
        <taxon>Pseudomonadota</taxon>
        <taxon>Gammaproteobacteria</taxon>
        <taxon>Alteromonadales</taxon>
        <taxon>Alteromonadaceae</taxon>
        <taxon>Alginatibacterium</taxon>
    </lineage>
</organism>
<evidence type="ECO:0000259" key="9">
    <source>
        <dbReference type="PROSITE" id="PS50928"/>
    </source>
</evidence>
<accession>A0A420E924</accession>
<dbReference type="GO" id="GO:0005886">
    <property type="term" value="C:plasma membrane"/>
    <property type="evidence" value="ECO:0007669"/>
    <property type="project" value="UniProtKB-SubCell"/>
</dbReference>
<evidence type="ECO:0000256" key="2">
    <source>
        <dbReference type="ARBA" id="ARBA00022448"/>
    </source>
</evidence>
<feature type="transmembrane region" description="Helical" evidence="8">
    <location>
        <begin position="494"/>
        <end position="516"/>
    </location>
</feature>
<evidence type="ECO:0000256" key="1">
    <source>
        <dbReference type="ARBA" id="ARBA00004429"/>
    </source>
</evidence>
<dbReference type="Pfam" id="PF00528">
    <property type="entry name" value="BPD_transp_1"/>
    <property type="match status" value="1"/>
</dbReference>
<feature type="transmembrane region" description="Helical" evidence="8">
    <location>
        <begin position="114"/>
        <end position="138"/>
    </location>
</feature>
<dbReference type="PANTHER" id="PTHR43357">
    <property type="entry name" value="INNER MEMBRANE ABC TRANSPORTER PERMEASE PROTEIN YDCV"/>
    <property type="match status" value="1"/>
</dbReference>
<feature type="transmembrane region" description="Helical" evidence="8">
    <location>
        <begin position="32"/>
        <end position="53"/>
    </location>
</feature>
<gene>
    <name evidence="10" type="ORF">DBZ36_15585</name>
</gene>
<feature type="transmembrane region" description="Helical" evidence="8">
    <location>
        <begin position="393"/>
        <end position="413"/>
    </location>
</feature>
<protein>
    <recommendedName>
        <fullName evidence="9">ABC transmembrane type-1 domain-containing protein</fullName>
    </recommendedName>
</protein>
<dbReference type="CDD" id="cd06261">
    <property type="entry name" value="TM_PBP2"/>
    <property type="match status" value="1"/>
</dbReference>
<keyword evidence="5 8" id="KW-0812">Transmembrane</keyword>
<reference evidence="10 11" key="1">
    <citation type="submission" date="2018-09" db="EMBL/GenBank/DDBJ databases">
        <authorList>
            <person name="Wang Z."/>
        </authorList>
    </citation>
    <scope>NUCLEOTIDE SEQUENCE [LARGE SCALE GENOMIC DNA]</scope>
    <source>
        <strain evidence="10 11">ALS 81</strain>
    </source>
</reference>
<keyword evidence="11" id="KW-1185">Reference proteome</keyword>
<keyword evidence="2 8" id="KW-0813">Transport</keyword>
<feature type="domain" description="ABC transmembrane type-1" evidence="9">
    <location>
        <begin position="30"/>
        <end position="238"/>
    </location>
</feature>
<dbReference type="Proteomes" id="UP000286482">
    <property type="component" value="Unassembled WGS sequence"/>
</dbReference>
<evidence type="ECO:0000256" key="6">
    <source>
        <dbReference type="ARBA" id="ARBA00022989"/>
    </source>
</evidence>
<evidence type="ECO:0000256" key="5">
    <source>
        <dbReference type="ARBA" id="ARBA00022692"/>
    </source>
</evidence>
<evidence type="ECO:0000256" key="3">
    <source>
        <dbReference type="ARBA" id="ARBA00022475"/>
    </source>
</evidence>
<feature type="transmembrane region" description="Helical" evidence="8">
    <location>
        <begin position="219"/>
        <end position="242"/>
    </location>
</feature>
<feature type="transmembrane region" description="Helical" evidence="8">
    <location>
        <begin position="445"/>
        <end position="466"/>
    </location>
</feature>
<name>A0A420E924_9ALTE</name>
<keyword evidence="3" id="KW-1003">Cell membrane</keyword>
<feature type="domain" description="ABC transmembrane type-1" evidence="9">
    <location>
        <begin position="321"/>
        <end position="513"/>
    </location>
</feature>
<evidence type="ECO:0000313" key="11">
    <source>
        <dbReference type="Proteomes" id="UP000286482"/>
    </source>
</evidence>
<keyword evidence="6 8" id="KW-1133">Transmembrane helix</keyword>
<keyword evidence="7 8" id="KW-0472">Membrane</keyword>
<comment type="caution">
    <text evidence="10">The sequence shown here is derived from an EMBL/GenBank/DDBJ whole genome shotgun (WGS) entry which is preliminary data.</text>
</comment>
<dbReference type="InterPro" id="IPR035906">
    <property type="entry name" value="MetI-like_sf"/>
</dbReference>
<proteinExistence type="inferred from homology"/>
<sequence>MPAIGFEQFSWDAWNSLIAHPSTAPAIGLSLLSGWLATLGALLSTLIIIGYSYGGRWWRLLERFLAPMLAVPHAAIAIALLFVLAPSGWLIRLISPELSGWEYPPSLGITQDRWGLSLAFALWLKEVPYLLFVSMALLNPLKMNQSLLVGQSLGYSRIQIWRFIIVPQLLPRLRLPLFAVLAFSISVVDIAQIIGPSRPGTFAVLVWQWFNDSDLNQRLLGAAGALSLLVLVLFSLAFAYLLERFTIKMLMRQAMASCPKLQGSGHWGRLHGGLMLLFFSLSAVVLILWSFAHRWRFPDIFPQSWSLRFWSRAFEYSFEPLLYSLSLALCSAFVGLILSLVCLENEVRLKRSSPSWSANRLMWIMYLPLFVPQIAFLFGVQTQLLAWRLDGRFIGVFLVHLIFVLPYVFLTLAESYRNFDQRYMDAAISLCHKPRRAYFQVKLQLLFKPLCLAFATGFAVSIAQYLPTQFAGAGRITTLTTEAVALASGGDRRVTAVVVILQCALPLFIYALAILLPKYRFRHRLAMQG</sequence>
<dbReference type="Gene3D" id="1.10.3720.10">
    <property type="entry name" value="MetI-like"/>
    <property type="match status" value="2"/>
</dbReference>
<dbReference type="SUPFAM" id="SSF161098">
    <property type="entry name" value="MetI-like"/>
    <property type="match status" value="2"/>
</dbReference>
<comment type="similarity">
    <text evidence="8">Belongs to the binding-protein-dependent transport system permease family.</text>
</comment>
<dbReference type="PANTHER" id="PTHR43357:SF4">
    <property type="entry name" value="INNER MEMBRANE ABC TRANSPORTER PERMEASE PROTEIN YDCV"/>
    <property type="match status" value="1"/>
</dbReference>
<keyword evidence="4" id="KW-0997">Cell inner membrane</keyword>
<evidence type="ECO:0000256" key="4">
    <source>
        <dbReference type="ARBA" id="ARBA00022519"/>
    </source>
</evidence>
<feature type="transmembrane region" description="Helical" evidence="8">
    <location>
        <begin position="74"/>
        <end position="94"/>
    </location>
</feature>
<dbReference type="GO" id="GO:0055085">
    <property type="term" value="P:transmembrane transport"/>
    <property type="evidence" value="ECO:0007669"/>
    <property type="project" value="InterPro"/>
</dbReference>
<evidence type="ECO:0000256" key="8">
    <source>
        <dbReference type="RuleBase" id="RU363032"/>
    </source>
</evidence>
<comment type="subcellular location">
    <subcellularLocation>
        <location evidence="1">Cell inner membrane</location>
        <topology evidence="1">Multi-pass membrane protein</topology>
    </subcellularLocation>
    <subcellularLocation>
        <location evidence="8">Cell membrane</location>
        <topology evidence="8">Multi-pass membrane protein</topology>
    </subcellularLocation>
</comment>